<evidence type="ECO:0000256" key="4">
    <source>
        <dbReference type="ARBA" id="ARBA00022898"/>
    </source>
</evidence>
<dbReference type="SUPFAM" id="SSF55904">
    <property type="entry name" value="Ornithine decarboxylase C-terminal domain"/>
    <property type="match status" value="1"/>
</dbReference>
<reference evidence="8 9" key="1">
    <citation type="journal article" date="2011" name="J. Bacteriol.">
        <title>Draft genome sequence of Caloramator australicus strain RC3T, a thermoanaerobe from the Great Artesian Basin of Australia.</title>
        <authorList>
            <person name="Ogg C.D."/>
            <person name="Patel B.K.C."/>
        </authorList>
    </citation>
    <scope>NUCLEOTIDE SEQUENCE [LARGE SCALE GENOMIC DNA]</scope>
    <source>
        <strain evidence="8 9">RC3</strain>
    </source>
</reference>
<keyword evidence="5 8" id="KW-0456">Lyase</keyword>
<feature type="domain" description="Orn/Lys/Arg decarboxylases family 1 pyridoxal-P attachment site" evidence="6">
    <location>
        <begin position="3"/>
        <end position="315"/>
    </location>
</feature>
<protein>
    <submittedName>
        <fullName evidence="8">Arginine decarboxylase / Lysine decarboxylase</fullName>
        <ecNumber evidence="8">4.1.1.18</ecNumber>
        <ecNumber evidence="8">4.1.1.19</ecNumber>
    </submittedName>
</protein>
<evidence type="ECO:0000256" key="3">
    <source>
        <dbReference type="ARBA" id="ARBA00022793"/>
    </source>
</evidence>
<dbReference type="PANTHER" id="PTHR43277">
    <property type="entry name" value="ARGININE DECARBOXYLASE"/>
    <property type="match status" value="1"/>
</dbReference>
<comment type="caution">
    <text evidence="8">The sequence shown here is derived from an EMBL/GenBank/DDBJ whole genome shotgun (WGS) entry which is preliminary data.</text>
</comment>
<gene>
    <name evidence="8" type="ORF">CAAU_0917</name>
</gene>
<keyword evidence="4" id="KW-0663">Pyridoxal phosphate</keyword>
<dbReference type="InterPro" id="IPR015421">
    <property type="entry name" value="PyrdxlP-dep_Trfase_major"/>
</dbReference>
<evidence type="ECO:0000259" key="6">
    <source>
        <dbReference type="Pfam" id="PF01276"/>
    </source>
</evidence>
<dbReference type="SUPFAM" id="SSF53383">
    <property type="entry name" value="PLP-dependent transferases"/>
    <property type="match status" value="1"/>
</dbReference>
<dbReference type="STRING" id="857293.CAAU_0917"/>
<dbReference type="Pfam" id="PF03711">
    <property type="entry name" value="OKR_DC_1_C"/>
    <property type="match status" value="1"/>
</dbReference>
<comment type="cofactor">
    <cofactor evidence="1">
        <name>pyridoxal 5'-phosphate</name>
        <dbReference type="ChEBI" id="CHEBI:597326"/>
    </cofactor>
</comment>
<dbReference type="OrthoDB" id="9815233at2"/>
<dbReference type="AlphaFoldDB" id="I7J4T6"/>
<dbReference type="GO" id="GO:0008923">
    <property type="term" value="F:lysine decarboxylase activity"/>
    <property type="evidence" value="ECO:0007669"/>
    <property type="project" value="UniProtKB-EC"/>
</dbReference>
<dbReference type="EC" id="4.1.1.19" evidence="8"/>
<comment type="similarity">
    <text evidence="2">Belongs to the Orn/Lys/Arg decarboxylase class-I family.</text>
</comment>
<keyword evidence="3" id="KW-0210">Decarboxylase</keyword>
<dbReference type="Proteomes" id="UP000007652">
    <property type="component" value="Unassembled WGS sequence"/>
</dbReference>
<dbReference type="Pfam" id="PF01276">
    <property type="entry name" value="OKR_DC_1"/>
    <property type="match status" value="1"/>
</dbReference>
<dbReference type="InterPro" id="IPR015424">
    <property type="entry name" value="PyrdxlP-dep_Trfase"/>
</dbReference>
<evidence type="ECO:0000256" key="5">
    <source>
        <dbReference type="ARBA" id="ARBA00023239"/>
    </source>
</evidence>
<dbReference type="InterPro" id="IPR008286">
    <property type="entry name" value="Prn/Lys/Arg_de-COase_C"/>
</dbReference>
<evidence type="ECO:0000256" key="2">
    <source>
        <dbReference type="ARBA" id="ARBA00010671"/>
    </source>
</evidence>
<accession>I7J4T6</accession>
<sequence>MDTPLINGLLEYINQKNIPFHMPGHKNNVNEFKELKIIQENIFNMDLTEVEGVDNLHSPEGIIKDAQEKLSKCLKSKESFMLVNGSTSGIYSMILGLTKPKDKIIIQRNCHRSVYSAAFLGDLEVEYINPSVLKDFNIPVSINLDEAFKVIEKNKDAKAIVLTYPTYYGTCLDLKRLIEYAHRFNILVLVDEAHGAHFPFNSKLPKSAMELGADVSVNSFHKTLPSLTQTAVLNVNHGVDSTGIKYMLKIFQSTSPSYILMSSIDAARSIMEGEGERLLDEVIGYIEDLKRDIRYVDGFKILDENYIEKANIYDIDRTRIVINSNLGGKTLESILRREHNIQVEMSDLYNIVLIGSVGDKKEFYDSLRKALLKIKDKFQGHKNTDFASKNLNYQKVLSLRDAYYMPKRRVKIKEAKGLISGEMVVPYPPGIPILVPGEIITQDIIDLIDEYKSSGITLNGIDDVNGEYILVVNGG</sequence>
<keyword evidence="9" id="KW-1185">Reference proteome</keyword>
<evidence type="ECO:0000313" key="8">
    <source>
        <dbReference type="EMBL" id="CCJ33001.1"/>
    </source>
</evidence>
<feature type="domain" description="Orn/Lys/Arg decarboxylase C-terminal" evidence="7">
    <location>
        <begin position="408"/>
        <end position="449"/>
    </location>
</feature>
<proteinExistence type="inferred from homology"/>
<dbReference type="EMBL" id="CAKP01000046">
    <property type="protein sequence ID" value="CCJ33001.1"/>
    <property type="molecule type" value="Genomic_DNA"/>
</dbReference>
<dbReference type="InterPro" id="IPR036633">
    <property type="entry name" value="Prn/Lys/Arg_de-COase_C_sf"/>
</dbReference>
<dbReference type="eggNOG" id="COG1982">
    <property type="taxonomic scope" value="Bacteria"/>
</dbReference>
<name>I7J4T6_9CLOT</name>
<dbReference type="InterPro" id="IPR000310">
    <property type="entry name" value="Orn/Lys/Arg_deCO2ase_major_dom"/>
</dbReference>
<evidence type="ECO:0000313" key="9">
    <source>
        <dbReference type="Proteomes" id="UP000007652"/>
    </source>
</evidence>
<evidence type="ECO:0000256" key="1">
    <source>
        <dbReference type="ARBA" id="ARBA00001933"/>
    </source>
</evidence>
<dbReference type="RefSeq" id="WP_008908275.1">
    <property type="nucleotide sequence ID" value="NZ_CAKP01000046.1"/>
</dbReference>
<dbReference type="PANTHER" id="PTHR43277:SF4">
    <property type="entry name" value="ARGININE DECARBOXYLASE"/>
    <property type="match status" value="1"/>
</dbReference>
<dbReference type="Gene3D" id="3.90.105.10">
    <property type="entry name" value="Molybdopterin biosynthesis moea protein, domain 2"/>
    <property type="match status" value="1"/>
</dbReference>
<evidence type="ECO:0000259" key="7">
    <source>
        <dbReference type="Pfam" id="PF03711"/>
    </source>
</evidence>
<dbReference type="EC" id="4.1.1.18" evidence="8"/>
<dbReference type="GO" id="GO:0008792">
    <property type="term" value="F:arginine decarboxylase activity"/>
    <property type="evidence" value="ECO:0007669"/>
    <property type="project" value="UniProtKB-EC"/>
</dbReference>
<dbReference type="Gene3D" id="3.40.640.10">
    <property type="entry name" value="Type I PLP-dependent aspartate aminotransferase-like (Major domain)"/>
    <property type="match status" value="1"/>
</dbReference>
<organism evidence="8 9">
    <name type="scientific">Caloramator australicus RC3</name>
    <dbReference type="NCBI Taxonomy" id="857293"/>
    <lineage>
        <taxon>Bacteria</taxon>
        <taxon>Bacillati</taxon>
        <taxon>Bacillota</taxon>
        <taxon>Clostridia</taxon>
        <taxon>Eubacteriales</taxon>
        <taxon>Clostridiaceae</taxon>
        <taxon>Caloramator</taxon>
    </lineage>
</organism>
<dbReference type="InterPro" id="IPR052357">
    <property type="entry name" value="Orn_Lys_Arg_decarboxylase-I"/>
</dbReference>